<evidence type="ECO:0000313" key="18">
    <source>
        <dbReference type="RefSeq" id="XP_006813208.1"/>
    </source>
</evidence>
<keyword evidence="14" id="KW-0812">Transmembrane</keyword>
<proteinExistence type="inferred from homology"/>
<keyword evidence="14" id="KW-0472">Membrane</keyword>
<dbReference type="InterPro" id="IPR036179">
    <property type="entry name" value="Ig-like_dom_sf"/>
</dbReference>
<name>A0ABM0LZL7_SACKO</name>
<dbReference type="RefSeq" id="XP_006813208.1">
    <property type="nucleotide sequence ID" value="XM_006813145.1"/>
</dbReference>
<sequence length="461" mass="53117">MATLEFGTATQVKRLHCCAAGFTSIRWYKDNVPYPWKLIDPAETYPDIEHNNQTLIFDHLNEYLDEATYTCDVSNGTQHISHTKKLEVQDAEFLDPPIWSFTPRCQDYKTLPGANVTFFCEFYVGQGDYNLVEFRKENKTGTYFIEELDNQTYSTYTTQRDKGAYQGVGLIISNVKKNTYGKYIAKAANGHGDVYVPLTLKYGDPNAEPQSPYLYILIIIGVIIIFILPLGLLIRYKFGLDIQLLWKYKIRKVDTDGKTYDVFISHIGSEKTVKFCKKLLEYLENKWGFKTCLVERDLLAGVATCDNIVESVKDSSCFLLVLTPDYIQVPPDNDQIVLESPEYVKETHWRPYEFQIALEESLKLQTRIVIIKLEKLPANINMDHMKTLKHVIGVTRCLKWEPNAGRKQDKFWKNLLFQLPTSSKWRPTLGQLVCAGLSVLQHKSADDEKPLNRQLSDERSR</sequence>
<feature type="transmembrane region" description="Helical" evidence="14">
    <location>
        <begin position="213"/>
        <end position="234"/>
    </location>
</feature>
<evidence type="ECO:0000256" key="5">
    <source>
        <dbReference type="ARBA" id="ARBA00022830"/>
    </source>
</evidence>
<keyword evidence="2" id="KW-0244">Early protein</keyword>
<dbReference type="Gene3D" id="2.60.40.10">
    <property type="entry name" value="Immunoglobulins"/>
    <property type="match status" value="2"/>
</dbReference>
<dbReference type="SUPFAM" id="SSF52200">
    <property type="entry name" value="Toll/Interleukin receptor TIR domain"/>
    <property type="match status" value="2"/>
</dbReference>
<evidence type="ECO:0000256" key="11">
    <source>
        <dbReference type="ARBA" id="ARBA00038761"/>
    </source>
</evidence>
<comment type="function">
    <text evidence="13">Counteracts the antiviral effects of host IFN-alpha/beta and key IFN-inducible proteins involved in viral RNA degradation suxh as host OAS1. Acts as a soluble IFN-alpha receptor and thus inhibits the interaction between host IFN-alpha and its receptor.</text>
</comment>
<keyword evidence="17" id="KW-1185">Reference proteome</keyword>
<dbReference type="PANTHER" id="PTHR11890">
    <property type="entry name" value="INTERLEUKIN-1 RECEPTOR FAMILY MEMBER"/>
    <property type="match status" value="1"/>
</dbReference>
<accession>A0ABM0LZL7</accession>
<evidence type="ECO:0000256" key="4">
    <source>
        <dbReference type="ARBA" id="ARBA00022801"/>
    </source>
</evidence>
<keyword evidence="5" id="KW-1114">Inhibition of host interferon signaling pathway by virus</keyword>
<evidence type="ECO:0000313" key="17">
    <source>
        <dbReference type="Proteomes" id="UP000694865"/>
    </source>
</evidence>
<gene>
    <name evidence="18" type="primary">LOC102803481</name>
</gene>
<comment type="subunit">
    <text evidence="11">Interacts with host IFNA1.</text>
</comment>
<evidence type="ECO:0000256" key="10">
    <source>
        <dbReference type="ARBA" id="ARBA00023319"/>
    </source>
</evidence>
<dbReference type="InterPro" id="IPR003599">
    <property type="entry name" value="Ig_sub"/>
</dbReference>
<evidence type="ECO:0000256" key="1">
    <source>
        <dbReference type="ARBA" id="ARBA00009752"/>
    </source>
</evidence>
<evidence type="ECO:0000256" key="3">
    <source>
        <dbReference type="ARBA" id="ARBA00022632"/>
    </source>
</evidence>
<keyword evidence="7" id="KW-1015">Disulfide bond</keyword>
<keyword evidence="3" id="KW-1090">Inhibition of host innate immune response by virus</keyword>
<evidence type="ECO:0000256" key="14">
    <source>
        <dbReference type="SAM" id="Phobius"/>
    </source>
</evidence>
<evidence type="ECO:0000256" key="6">
    <source>
        <dbReference type="ARBA" id="ARBA00023027"/>
    </source>
</evidence>
<evidence type="ECO:0000256" key="9">
    <source>
        <dbReference type="ARBA" id="ARBA00023258"/>
    </source>
</evidence>
<keyword evidence="10" id="KW-0393">Immunoglobulin domain</keyword>
<organism evidence="17 18">
    <name type="scientific">Saccoglossus kowalevskii</name>
    <name type="common">Acorn worm</name>
    <dbReference type="NCBI Taxonomy" id="10224"/>
    <lineage>
        <taxon>Eukaryota</taxon>
        <taxon>Metazoa</taxon>
        <taxon>Hemichordata</taxon>
        <taxon>Enteropneusta</taxon>
        <taxon>Harrimaniidae</taxon>
        <taxon>Saccoglossus</taxon>
    </lineage>
</organism>
<feature type="domain" description="TIR" evidence="15">
    <location>
        <begin position="258"/>
        <end position="419"/>
    </location>
</feature>
<evidence type="ECO:0000256" key="13">
    <source>
        <dbReference type="ARBA" id="ARBA00045444"/>
    </source>
</evidence>
<keyword evidence="9" id="KW-0945">Host-virus interaction</keyword>
<evidence type="ECO:0000256" key="7">
    <source>
        <dbReference type="ARBA" id="ARBA00023157"/>
    </source>
</evidence>
<evidence type="ECO:0000256" key="2">
    <source>
        <dbReference type="ARBA" id="ARBA00022518"/>
    </source>
</evidence>
<dbReference type="PANTHER" id="PTHR11890:SF44">
    <property type="entry name" value="X-LINKED INTERLEUKIN-1 RECEPTOR ACCESSORY PROTEIN-LIKE 2"/>
    <property type="match status" value="1"/>
</dbReference>
<keyword evidence="6" id="KW-0520">NAD</keyword>
<keyword evidence="8" id="KW-0325">Glycoprotein</keyword>
<dbReference type="Gene3D" id="3.40.50.10140">
    <property type="entry name" value="Toll/interleukin-1 receptor homology (TIR) domain"/>
    <property type="match status" value="1"/>
</dbReference>
<feature type="domain" description="Ig-like" evidence="16">
    <location>
        <begin position="1"/>
        <end position="87"/>
    </location>
</feature>
<dbReference type="SMART" id="SM00409">
    <property type="entry name" value="IG"/>
    <property type="match status" value="2"/>
</dbReference>
<dbReference type="InterPro" id="IPR035897">
    <property type="entry name" value="Toll_tir_struct_dom_sf"/>
</dbReference>
<reference evidence="18" key="1">
    <citation type="submission" date="2025-08" db="UniProtKB">
        <authorList>
            <consortium name="RefSeq"/>
        </authorList>
    </citation>
    <scope>IDENTIFICATION</scope>
    <source>
        <tissue evidence="18">Testes</tissue>
    </source>
</reference>
<keyword evidence="9" id="KW-0899">Viral immunoevasion</keyword>
<keyword evidence="9" id="KW-0922">Interferon antiviral system evasion</keyword>
<dbReference type="SUPFAM" id="SSF48726">
    <property type="entry name" value="Immunoglobulin"/>
    <property type="match status" value="2"/>
</dbReference>
<dbReference type="SMART" id="SM00255">
    <property type="entry name" value="TIR"/>
    <property type="match status" value="1"/>
</dbReference>
<dbReference type="PROSITE" id="PS50835">
    <property type="entry name" value="IG_LIKE"/>
    <property type="match status" value="1"/>
</dbReference>
<evidence type="ECO:0000259" key="16">
    <source>
        <dbReference type="PROSITE" id="PS50835"/>
    </source>
</evidence>
<keyword evidence="14" id="KW-1133">Transmembrane helix</keyword>
<dbReference type="InterPro" id="IPR000157">
    <property type="entry name" value="TIR_dom"/>
</dbReference>
<dbReference type="GeneID" id="102803481"/>
<comment type="similarity">
    <text evidence="1">Belongs to the interleukin-1 receptor family.</text>
</comment>
<dbReference type="Proteomes" id="UP000694865">
    <property type="component" value="Unplaced"/>
</dbReference>
<evidence type="ECO:0000256" key="12">
    <source>
        <dbReference type="ARBA" id="ARBA00041012"/>
    </source>
</evidence>
<dbReference type="InterPro" id="IPR015621">
    <property type="entry name" value="IL-1_rcpt_fam"/>
</dbReference>
<evidence type="ECO:0000256" key="8">
    <source>
        <dbReference type="ARBA" id="ARBA00023180"/>
    </source>
</evidence>
<protein>
    <recommendedName>
        <fullName evidence="12">Soluble interferon alpha/beta receptor OPG204</fullName>
    </recommendedName>
</protein>
<dbReference type="InterPro" id="IPR013783">
    <property type="entry name" value="Ig-like_fold"/>
</dbReference>
<evidence type="ECO:0000259" key="15">
    <source>
        <dbReference type="PROSITE" id="PS50104"/>
    </source>
</evidence>
<dbReference type="Pfam" id="PF01582">
    <property type="entry name" value="TIR"/>
    <property type="match status" value="1"/>
</dbReference>
<dbReference type="PROSITE" id="PS50104">
    <property type="entry name" value="TIR"/>
    <property type="match status" value="1"/>
</dbReference>
<dbReference type="InterPro" id="IPR007110">
    <property type="entry name" value="Ig-like_dom"/>
</dbReference>
<keyword evidence="4" id="KW-0378">Hydrolase</keyword>